<proteinExistence type="predicted"/>
<evidence type="ECO:0000313" key="8">
    <source>
        <dbReference type="Proteomes" id="UP001333110"/>
    </source>
</evidence>
<dbReference type="GO" id="GO:0008017">
    <property type="term" value="F:microtubule binding"/>
    <property type="evidence" value="ECO:0007669"/>
    <property type="project" value="TreeGrafter"/>
</dbReference>
<dbReference type="GO" id="GO:0005814">
    <property type="term" value="C:centriole"/>
    <property type="evidence" value="ECO:0007669"/>
    <property type="project" value="TreeGrafter"/>
</dbReference>
<feature type="compositionally biased region" description="Low complexity" evidence="4">
    <location>
        <begin position="43"/>
        <end position="52"/>
    </location>
</feature>
<organism evidence="7 8">
    <name type="scientific">Mycteria americana</name>
    <name type="common">Wood stork</name>
    <dbReference type="NCBI Taxonomy" id="33587"/>
    <lineage>
        <taxon>Eukaryota</taxon>
        <taxon>Metazoa</taxon>
        <taxon>Chordata</taxon>
        <taxon>Craniata</taxon>
        <taxon>Vertebrata</taxon>
        <taxon>Euteleostomi</taxon>
        <taxon>Archelosauria</taxon>
        <taxon>Archosauria</taxon>
        <taxon>Dinosauria</taxon>
        <taxon>Saurischia</taxon>
        <taxon>Theropoda</taxon>
        <taxon>Coelurosauria</taxon>
        <taxon>Aves</taxon>
        <taxon>Neognathae</taxon>
        <taxon>Neoaves</taxon>
        <taxon>Aequornithes</taxon>
        <taxon>Ciconiiformes</taxon>
        <taxon>Ciconiidae</taxon>
        <taxon>Mycteria</taxon>
    </lineage>
</organism>
<evidence type="ECO:0000259" key="5">
    <source>
        <dbReference type="Pfam" id="PF15309"/>
    </source>
</evidence>
<keyword evidence="3" id="KW-0206">Cytoskeleton</keyword>
<evidence type="ECO:0000256" key="1">
    <source>
        <dbReference type="ARBA" id="ARBA00004300"/>
    </source>
</evidence>
<accession>A0AAN7NRL3</accession>
<dbReference type="Pfam" id="PF17730">
    <property type="entry name" value="Centro_C10orf90"/>
    <property type="match status" value="2"/>
</dbReference>
<dbReference type="InterPro" id="IPR029299">
    <property type="entry name" value="ALMS_motif"/>
</dbReference>
<dbReference type="EMBL" id="JAUNZN010000005">
    <property type="protein sequence ID" value="KAK4820645.1"/>
    <property type="molecule type" value="Genomic_DNA"/>
</dbReference>
<feature type="domain" description="Centrosomal protein C10orf90 N-terminal" evidence="6">
    <location>
        <begin position="1"/>
        <end position="335"/>
    </location>
</feature>
<comment type="subcellular location">
    <subcellularLocation>
        <location evidence="1">Cytoplasm</location>
        <location evidence="1">Cytoskeleton</location>
        <location evidence="1">Microtubule organizing center</location>
        <location evidence="1">Centrosome</location>
    </subcellularLocation>
</comment>
<dbReference type="AlphaFoldDB" id="A0AAN7NRL3"/>
<feature type="region of interest" description="Disordered" evidence="4">
    <location>
        <begin position="78"/>
        <end position="98"/>
    </location>
</feature>
<gene>
    <name evidence="7" type="ORF">QYF61_002231</name>
</gene>
<feature type="compositionally biased region" description="Low complexity" evidence="4">
    <location>
        <begin position="377"/>
        <end position="388"/>
    </location>
</feature>
<name>A0AAN7NRL3_MYCAM</name>
<feature type="region of interest" description="Disordered" evidence="4">
    <location>
        <begin position="42"/>
        <end position="62"/>
    </location>
</feature>
<dbReference type="GO" id="GO:0046599">
    <property type="term" value="P:regulation of centriole replication"/>
    <property type="evidence" value="ECO:0007669"/>
    <property type="project" value="TreeGrafter"/>
</dbReference>
<evidence type="ECO:0000259" key="6">
    <source>
        <dbReference type="Pfam" id="PF17730"/>
    </source>
</evidence>
<evidence type="ECO:0000256" key="2">
    <source>
        <dbReference type="ARBA" id="ARBA00022490"/>
    </source>
</evidence>
<sequence length="696" mass="76252">MQSMIPQPSAYHMKQYLANHGSVNIKRAFAVLPSRLEIQASFDDTTSPSDSPITEGKECQNQQKGFASITITARRVAAGSSNPARGAGAVQEPNAVSPTSSKVPAALCRWPPPGRANPNVSPLKISESCSQLGEEPQKGIFDPGNKENGVGLQRSDGREKVPPSFVSCVHLQISQQCPNTIYYLDKSLNVCIDQPRIKCQKIHRSALSFNINCSSSRLTADGVDGIANGEPIEEIFKTKLLGENKTPLRSNWSADLTEKNVINRETTNEGDLGSKYPLQSVFVSELPAFVDIPRGPNNVVTPKKDDDKQSGSYHTTFSLHLPNSSDEAACKVALTLGLDNSGNGAEDVAQPCFSGSSPRFLLKGTQMLSGSKKQQCTTGRSSTTASGSLPDTASRKAIAAATDGSLKKRDPSKGTSTSKEIQAQGVPKPKMSVSGSMCNRKASSRILSEENVHGQNQLLKSDYEFCGSSDKIKECKEEDERERASRVTLSTARSPDVTREKNDTLAQPETGSQPEKIPPAPRTLREALEIHKPQFISRSQERLKRLEHMVQLRKAQQSDAPASNQGALVRKLSSTSTSSKKKQYTIPHPLSDNLFKPKERFIPEKEMHMRSKRIYDNLPEVKKKQEEKQKRIIIQSNRLRVEIFKKEKPIPVIKLSSVETHGAPAWCREPIDLDKQTDHGLVAGGGETRDLAAARR</sequence>
<feature type="region of interest" description="Disordered" evidence="4">
    <location>
        <begin position="371"/>
        <end position="440"/>
    </location>
</feature>
<dbReference type="PANTHER" id="PTHR21553">
    <property type="entry name" value="ALMS1-RELATED"/>
    <property type="match status" value="1"/>
</dbReference>
<dbReference type="Proteomes" id="UP001333110">
    <property type="component" value="Unassembled WGS sequence"/>
</dbReference>
<reference evidence="7 8" key="1">
    <citation type="journal article" date="2023" name="J. Hered.">
        <title>Chromosome-level genome of the wood stork (Mycteria americana) provides insight into avian chromosome evolution.</title>
        <authorList>
            <person name="Flamio R. Jr."/>
            <person name="Ramstad K.M."/>
        </authorList>
    </citation>
    <scope>NUCLEOTIDE SEQUENCE [LARGE SCALE GENOMIC DNA]</scope>
    <source>
        <strain evidence="7">JAX WOST 10</strain>
    </source>
</reference>
<feature type="region of interest" description="Disordered" evidence="4">
    <location>
        <begin position="294"/>
        <end position="318"/>
    </location>
</feature>
<comment type="caution">
    <text evidence="7">The sequence shown here is derived from an EMBL/GenBank/DDBJ whole genome shotgun (WGS) entry which is preliminary data.</text>
</comment>
<keyword evidence="8" id="KW-1185">Reference proteome</keyword>
<dbReference type="Pfam" id="PF15309">
    <property type="entry name" value="ALMS_motif"/>
    <property type="match status" value="1"/>
</dbReference>
<evidence type="ECO:0000256" key="4">
    <source>
        <dbReference type="SAM" id="MobiDB-lite"/>
    </source>
</evidence>
<feature type="compositionally biased region" description="Polar residues" evidence="4">
    <location>
        <begin position="504"/>
        <end position="513"/>
    </location>
</feature>
<feature type="compositionally biased region" description="Polar residues" evidence="4">
    <location>
        <begin position="554"/>
        <end position="566"/>
    </location>
</feature>
<evidence type="ECO:0000313" key="7">
    <source>
        <dbReference type="EMBL" id="KAK4820645.1"/>
    </source>
</evidence>
<dbReference type="GO" id="GO:0005829">
    <property type="term" value="C:cytosol"/>
    <property type="evidence" value="ECO:0007669"/>
    <property type="project" value="TreeGrafter"/>
</dbReference>
<feature type="domain" description="ALMS motif" evidence="5">
    <location>
        <begin position="522"/>
        <end position="646"/>
    </location>
</feature>
<evidence type="ECO:0008006" key="9">
    <source>
        <dbReference type="Google" id="ProtNLM"/>
    </source>
</evidence>
<feature type="domain" description="Centrosomal protein C10orf90 N-terminal" evidence="6">
    <location>
        <begin position="364"/>
        <end position="515"/>
    </location>
</feature>
<feature type="region of interest" description="Disordered" evidence="4">
    <location>
        <begin position="477"/>
        <end position="520"/>
    </location>
</feature>
<dbReference type="GO" id="GO:0005813">
    <property type="term" value="C:centrosome"/>
    <property type="evidence" value="ECO:0007669"/>
    <property type="project" value="UniProtKB-SubCell"/>
</dbReference>
<dbReference type="PANTHER" id="PTHR21553:SF24">
    <property type="entry name" value="(E2-INDEPENDENT) E3 UBIQUITIN-CONJUGATING ENZYME FATS"/>
    <property type="match status" value="1"/>
</dbReference>
<feature type="region of interest" description="Disordered" evidence="4">
    <location>
        <begin position="554"/>
        <end position="590"/>
    </location>
</feature>
<dbReference type="InterPro" id="IPR041179">
    <property type="entry name" value="C10orf90_N"/>
</dbReference>
<keyword evidence="2" id="KW-0963">Cytoplasm</keyword>
<protein>
    <recommendedName>
        <fullName evidence="9">CJ090 protein</fullName>
    </recommendedName>
</protein>
<evidence type="ECO:0000256" key="3">
    <source>
        <dbReference type="ARBA" id="ARBA00023212"/>
    </source>
</evidence>